<keyword evidence="4" id="KW-0448">Lipopolysaccharide biosynthesis</keyword>
<dbReference type="InterPro" id="IPR001173">
    <property type="entry name" value="Glyco_trans_2-like"/>
</dbReference>
<keyword evidence="11" id="KW-1185">Reference proteome</keyword>
<reference evidence="10 11" key="1">
    <citation type="submission" date="2021-06" db="EMBL/GenBank/DDBJ databases">
        <authorList>
            <person name="Lee D.H."/>
        </authorList>
    </citation>
    <scope>NUCLEOTIDE SEQUENCE [LARGE SCALE GENOMIC DNA]</scope>
    <source>
        <strain evidence="10 11">MMS21-HV4-11</strain>
    </source>
</reference>
<evidence type="ECO:0000256" key="7">
    <source>
        <dbReference type="SAM" id="MobiDB-lite"/>
    </source>
</evidence>
<evidence type="ECO:0000256" key="2">
    <source>
        <dbReference type="ARBA" id="ARBA00022679"/>
    </source>
</evidence>
<evidence type="ECO:0000256" key="3">
    <source>
        <dbReference type="ARBA" id="ARBA00022692"/>
    </source>
</evidence>
<feature type="transmembrane region" description="Helical" evidence="8">
    <location>
        <begin position="268"/>
        <end position="290"/>
    </location>
</feature>
<evidence type="ECO:0000256" key="1">
    <source>
        <dbReference type="ARBA" id="ARBA00022676"/>
    </source>
</evidence>
<keyword evidence="1" id="KW-0328">Glycosyltransferase</keyword>
<keyword evidence="6 8" id="KW-0472">Membrane</keyword>
<evidence type="ECO:0000256" key="8">
    <source>
        <dbReference type="SAM" id="Phobius"/>
    </source>
</evidence>
<sequence>MLETSETGPALSIVVPVYNGAATVGDLVGALRALEIEGGLEIVLVVDGSPDNSLDVCKQLAAEPGAPVIVLSLSRNFGEHNAVMAGLARVRGSYAITMDDDLQNPPEEVRRLFEHARDGNYDAVYTYYEEKKHAAWRNLGSRFTNWCADKLIDKPPGLYLSSFRCMSRYLVERVTASYEGPSPYVDGLIFQITQNVSRLQVNHLPRAEGRSNYTLRRLLRLWLAMFLNFSVMPLRGATILGLVFGALGALAAAITIVEAIISDKPPQGWASLMVAVLVLAGVQLLVIGMIGEYLGSMFLAVNRKPQYLVREVFRRGPGPGGLDIERPKVDTRAAGQPHREPPGGASHGPG</sequence>
<dbReference type="RefSeq" id="WP_216964695.1">
    <property type="nucleotide sequence ID" value="NZ_JAHOPB010000002.1"/>
</dbReference>
<dbReference type="InterPro" id="IPR050256">
    <property type="entry name" value="Glycosyltransferase_2"/>
</dbReference>
<keyword evidence="3 8" id="KW-0812">Transmembrane</keyword>
<dbReference type="Pfam" id="PF00535">
    <property type="entry name" value="Glycos_transf_2"/>
    <property type="match status" value="1"/>
</dbReference>
<dbReference type="PANTHER" id="PTHR48090">
    <property type="entry name" value="UNDECAPRENYL-PHOSPHATE 4-DEOXY-4-FORMAMIDO-L-ARABINOSE TRANSFERASE-RELATED"/>
    <property type="match status" value="1"/>
</dbReference>
<dbReference type="PANTHER" id="PTHR48090:SF3">
    <property type="entry name" value="UNDECAPRENYL-PHOSPHATE 4-DEOXY-4-FORMAMIDO-L-ARABINOSE TRANSFERASE"/>
    <property type="match status" value="1"/>
</dbReference>
<gene>
    <name evidence="10" type="ORF">KQ910_20375</name>
</gene>
<evidence type="ECO:0000313" key="10">
    <source>
        <dbReference type="EMBL" id="MBU8876140.1"/>
    </source>
</evidence>
<protein>
    <submittedName>
        <fullName evidence="10">Glycosyltransferase family 2 protein</fullName>
    </submittedName>
</protein>
<keyword evidence="2" id="KW-0808">Transferase</keyword>
<comment type="caution">
    <text evidence="10">The sequence shown here is derived from an EMBL/GenBank/DDBJ whole genome shotgun (WGS) entry which is preliminary data.</text>
</comment>
<proteinExistence type="predicted"/>
<accession>A0ABS6IQ47</accession>
<dbReference type="CDD" id="cd04187">
    <property type="entry name" value="DPM1_like_bac"/>
    <property type="match status" value="1"/>
</dbReference>
<dbReference type="EMBL" id="JAHOPB010000002">
    <property type="protein sequence ID" value="MBU8876140.1"/>
    <property type="molecule type" value="Genomic_DNA"/>
</dbReference>
<feature type="compositionally biased region" description="Basic and acidic residues" evidence="7">
    <location>
        <begin position="323"/>
        <end position="341"/>
    </location>
</feature>
<evidence type="ECO:0000259" key="9">
    <source>
        <dbReference type="Pfam" id="PF00535"/>
    </source>
</evidence>
<organism evidence="10 11">
    <name type="scientific">Reyranella humidisoli</name>
    <dbReference type="NCBI Taxonomy" id="2849149"/>
    <lineage>
        <taxon>Bacteria</taxon>
        <taxon>Pseudomonadati</taxon>
        <taxon>Pseudomonadota</taxon>
        <taxon>Alphaproteobacteria</taxon>
        <taxon>Hyphomicrobiales</taxon>
        <taxon>Reyranellaceae</taxon>
        <taxon>Reyranella</taxon>
    </lineage>
</organism>
<feature type="domain" description="Glycosyltransferase 2-like" evidence="9">
    <location>
        <begin position="12"/>
        <end position="130"/>
    </location>
</feature>
<feature type="transmembrane region" description="Helical" evidence="8">
    <location>
        <begin position="240"/>
        <end position="261"/>
    </location>
</feature>
<feature type="region of interest" description="Disordered" evidence="7">
    <location>
        <begin position="318"/>
        <end position="350"/>
    </location>
</feature>
<evidence type="ECO:0000256" key="6">
    <source>
        <dbReference type="ARBA" id="ARBA00023136"/>
    </source>
</evidence>
<dbReference type="Proteomes" id="UP000727907">
    <property type="component" value="Unassembled WGS sequence"/>
</dbReference>
<evidence type="ECO:0000256" key="4">
    <source>
        <dbReference type="ARBA" id="ARBA00022985"/>
    </source>
</evidence>
<evidence type="ECO:0000313" key="11">
    <source>
        <dbReference type="Proteomes" id="UP000727907"/>
    </source>
</evidence>
<evidence type="ECO:0000256" key="5">
    <source>
        <dbReference type="ARBA" id="ARBA00022989"/>
    </source>
</evidence>
<name>A0ABS6IQ47_9HYPH</name>
<keyword evidence="5 8" id="KW-1133">Transmembrane helix</keyword>